<keyword evidence="3 8" id="KW-0812">Transmembrane</keyword>
<dbReference type="PANTHER" id="PTHR10796:SF92">
    <property type="entry name" value="PATCHED-RELATED, ISOFORM A"/>
    <property type="match status" value="1"/>
</dbReference>
<feature type="region of interest" description="Disordered" evidence="7">
    <location>
        <begin position="860"/>
        <end position="901"/>
    </location>
</feature>
<dbReference type="Pfam" id="PF02460">
    <property type="entry name" value="Patched"/>
    <property type="match status" value="1"/>
</dbReference>
<evidence type="ECO:0000256" key="7">
    <source>
        <dbReference type="SAM" id="MobiDB-lite"/>
    </source>
</evidence>
<comment type="subcellular location">
    <subcellularLocation>
        <location evidence="1">Membrane</location>
        <topology evidence="1">Multi-pass membrane protein</topology>
    </subcellularLocation>
</comment>
<feature type="transmembrane region" description="Helical" evidence="8">
    <location>
        <begin position="496"/>
        <end position="514"/>
    </location>
</feature>
<feature type="transmembrane region" description="Helical" evidence="8">
    <location>
        <begin position="688"/>
        <end position="710"/>
    </location>
</feature>
<evidence type="ECO:0000256" key="2">
    <source>
        <dbReference type="ARBA" id="ARBA00005585"/>
    </source>
</evidence>
<accession>A0AA88Y9E8</accession>
<evidence type="ECO:0000256" key="1">
    <source>
        <dbReference type="ARBA" id="ARBA00004141"/>
    </source>
</evidence>
<dbReference type="SUPFAM" id="SSF82866">
    <property type="entry name" value="Multidrug efflux transporter AcrB transmembrane domain"/>
    <property type="match status" value="2"/>
</dbReference>
<comment type="similarity">
    <text evidence="2">Belongs to the patched family.</text>
</comment>
<gene>
    <name evidence="10" type="ORF">FSP39_021363</name>
</gene>
<keyword evidence="5 8" id="KW-0472">Membrane</keyword>
<feature type="transmembrane region" description="Helical" evidence="8">
    <location>
        <begin position="801"/>
        <end position="823"/>
    </location>
</feature>
<feature type="transmembrane region" description="Helical" evidence="8">
    <location>
        <begin position="374"/>
        <end position="397"/>
    </location>
</feature>
<name>A0AA88Y9E8_PINIB</name>
<keyword evidence="4 8" id="KW-1133">Transmembrane helix</keyword>
<feature type="domain" description="SSD" evidence="9">
    <location>
        <begin position="260"/>
        <end position="426"/>
    </location>
</feature>
<comment type="caution">
    <text evidence="10">The sequence shown here is derived from an EMBL/GenBank/DDBJ whole genome shotgun (WGS) entry which is preliminary data.</text>
</comment>
<dbReference type="EMBL" id="VSWD01000006">
    <property type="protein sequence ID" value="KAK3100527.1"/>
    <property type="molecule type" value="Genomic_DNA"/>
</dbReference>
<evidence type="ECO:0000256" key="4">
    <source>
        <dbReference type="ARBA" id="ARBA00022989"/>
    </source>
</evidence>
<dbReference type="Proteomes" id="UP001186944">
    <property type="component" value="Unassembled WGS sequence"/>
</dbReference>
<evidence type="ECO:0000256" key="8">
    <source>
        <dbReference type="SAM" id="Phobius"/>
    </source>
</evidence>
<feature type="transmembrane region" description="Helical" evidence="8">
    <location>
        <begin position="32"/>
        <end position="50"/>
    </location>
</feature>
<dbReference type="Gene3D" id="1.20.1640.10">
    <property type="entry name" value="Multidrug efflux transporter AcrB transmembrane domain"/>
    <property type="match status" value="2"/>
</dbReference>
<dbReference type="AlphaFoldDB" id="A0AA88Y9E8"/>
<keyword evidence="6" id="KW-0325">Glycoprotein</keyword>
<dbReference type="GO" id="GO:0016020">
    <property type="term" value="C:membrane"/>
    <property type="evidence" value="ECO:0007669"/>
    <property type="project" value="UniProtKB-SubCell"/>
</dbReference>
<evidence type="ECO:0000259" key="9">
    <source>
        <dbReference type="PROSITE" id="PS50156"/>
    </source>
</evidence>
<evidence type="ECO:0000256" key="5">
    <source>
        <dbReference type="ARBA" id="ARBA00023136"/>
    </source>
</evidence>
<proteinExistence type="inferred from homology"/>
<feature type="transmembrane region" description="Helical" evidence="8">
    <location>
        <begin position="263"/>
        <end position="282"/>
    </location>
</feature>
<dbReference type="InterPro" id="IPR051697">
    <property type="entry name" value="Patched_domain-protein"/>
</dbReference>
<dbReference type="InterPro" id="IPR003392">
    <property type="entry name" value="PTHD_SSD"/>
</dbReference>
<dbReference type="PANTHER" id="PTHR10796">
    <property type="entry name" value="PATCHED-RELATED"/>
    <property type="match status" value="1"/>
</dbReference>
<dbReference type="PROSITE" id="PS50156">
    <property type="entry name" value="SSD"/>
    <property type="match status" value="1"/>
</dbReference>
<feature type="transmembrane region" description="Helical" evidence="8">
    <location>
        <begin position="403"/>
        <end position="426"/>
    </location>
</feature>
<keyword evidence="11" id="KW-1185">Reference proteome</keyword>
<feature type="transmembrane region" description="Helical" evidence="8">
    <location>
        <begin position="717"/>
        <end position="738"/>
    </location>
</feature>
<evidence type="ECO:0000256" key="6">
    <source>
        <dbReference type="ARBA" id="ARBA00023180"/>
    </source>
</evidence>
<feature type="transmembrane region" description="Helical" evidence="8">
    <location>
        <begin position="294"/>
        <end position="317"/>
    </location>
</feature>
<feature type="transmembrane region" description="Helical" evidence="8">
    <location>
        <begin position="829"/>
        <end position="853"/>
    </location>
</feature>
<sequence>MGCSCREKYEEWIGNKFGKYGSFVARGKFKPWIVMIVCVVVNVGLTMGLLRIESLSDIEELYTPRNSEASKNRKEVNDLFSNQHDRYFNQHALSDLGLYGEVIFRTADDVNILNVSIINQIKVIDERIRTSIEVNDGSGKRLNFSDLCATFESRGCVVDGDIVFDAQFLLNIDNINYPIFQDTRIAGVFGNRKTNGGILERATMIKLRYNLRDDEYTSLSKQWELKFEETIPSFSESGLDIAFVHSNSRNTELGSSTTGDIKYFSVTFTLMITYASIASIGLNMNTVAWRPLLSLGGVLATILAIGAALGFASLIGLKFVSIVGAMPFLVVGIGIDDVFILMSGMADACGNPSARTNDHPISQKLYLTLKSSGIAITITSLTDFLAFGIGASSVFLSVQNFCITTGLAVLFCYFNQLFFFVPCIVINERRVEENRHFFCCIKRLKAKDEDTDTRSRRSILCCSGHLPQKRDEFDGPLEKFPKIVIKALIRRLPCRIIIFIFFMGYLGLSIYGVVNLKQGLELRNLATTDSYYYKYTTWDDSYFREDIPVSFVVRSSVDYSSENVIRQMETLLQKVKQESNIISNFEINWLTSYQNTPLFNSSDESAFISSLRVFLNTPSGLSFNTDLVFDSQHTKILASRFYVLSDDVKDSTKQGKLMLRMRELASESDLPVFAYSPAFIFFEQYVQILPATLQTVGIAIAVMFFITAVFMPQPLMVLLVTVTLVMILVGIFGFMYFWDLTLSSITMIHLVMTVGFSVDFSAHICHAYLSVSVSDADSDTIVVNERHERVEKAIDRSGGPIINAALSSIIGILMLTLSSSYIFQSFFKMMFLVILFGLTHSILLLPIILWMIGPKYGRKVSPMPSRKNSVEKPSTTNGLRKDGLSPTLPPSPSHNSRNRSSLQEANGKINYSFNGIEDTASDTHQPAANTEMKTPETTYSRKFNAFFYCYR</sequence>
<evidence type="ECO:0000313" key="10">
    <source>
        <dbReference type="EMBL" id="KAK3100527.1"/>
    </source>
</evidence>
<reference evidence="10" key="1">
    <citation type="submission" date="2019-08" db="EMBL/GenBank/DDBJ databases">
        <title>The improved chromosome-level genome for the pearl oyster Pinctada fucata martensii using PacBio sequencing and Hi-C.</title>
        <authorList>
            <person name="Zheng Z."/>
        </authorList>
    </citation>
    <scope>NUCLEOTIDE SEQUENCE</scope>
    <source>
        <strain evidence="10">ZZ-2019</strain>
        <tissue evidence="10">Adductor muscle</tissue>
    </source>
</reference>
<protein>
    <recommendedName>
        <fullName evidence="9">SSD domain-containing protein</fullName>
    </recommendedName>
</protein>
<evidence type="ECO:0000313" key="11">
    <source>
        <dbReference type="Proteomes" id="UP001186944"/>
    </source>
</evidence>
<dbReference type="InterPro" id="IPR000731">
    <property type="entry name" value="SSD"/>
</dbReference>
<evidence type="ECO:0000256" key="3">
    <source>
        <dbReference type="ARBA" id="ARBA00022692"/>
    </source>
</evidence>
<organism evidence="10 11">
    <name type="scientific">Pinctada imbricata</name>
    <name type="common">Atlantic pearl-oyster</name>
    <name type="synonym">Pinctada martensii</name>
    <dbReference type="NCBI Taxonomy" id="66713"/>
    <lineage>
        <taxon>Eukaryota</taxon>
        <taxon>Metazoa</taxon>
        <taxon>Spiralia</taxon>
        <taxon>Lophotrochozoa</taxon>
        <taxon>Mollusca</taxon>
        <taxon>Bivalvia</taxon>
        <taxon>Autobranchia</taxon>
        <taxon>Pteriomorphia</taxon>
        <taxon>Pterioida</taxon>
        <taxon>Pterioidea</taxon>
        <taxon>Pteriidae</taxon>
        <taxon>Pinctada</taxon>
    </lineage>
</organism>